<feature type="compositionally biased region" description="Basic and acidic residues" evidence="1">
    <location>
        <begin position="124"/>
        <end position="133"/>
    </location>
</feature>
<comment type="caution">
    <text evidence="2">The sequence shown here is derived from an EMBL/GenBank/DDBJ whole genome shotgun (WGS) entry which is preliminary data.</text>
</comment>
<gene>
    <name evidence="2" type="ORF">ERUC_LOCUS10106</name>
</gene>
<proteinExistence type="predicted"/>
<dbReference type="AlphaFoldDB" id="A0ABC8JE92"/>
<feature type="region of interest" description="Disordered" evidence="1">
    <location>
        <begin position="1"/>
        <end position="133"/>
    </location>
</feature>
<dbReference type="EMBL" id="CAKOAT010100710">
    <property type="protein sequence ID" value="CAH8324334.1"/>
    <property type="molecule type" value="Genomic_DNA"/>
</dbReference>
<reference evidence="2 3" key="1">
    <citation type="submission" date="2022-03" db="EMBL/GenBank/DDBJ databases">
        <authorList>
            <person name="Macdonald S."/>
            <person name="Ahmed S."/>
            <person name="Newling K."/>
        </authorList>
    </citation>
    <scope>NUCLEOTIDE SEQUENCE [LARGE SCALE GENOMIC DNA]</scope>
</reference>
<dbReference type="Proteomes" id="UP001642260">
    <property type="component" value="Unassembled WGS sequence"/>
</dbReference>
<feature type="compositionally biased region" description="Low complexity" evidence="1">
    <location>
        <begin position="73"/>
        <end position="83"/>
    </location>
</feature>
<protein>
    <submittedName>
        <fullName evidence="2">Uncharacterized protein</fullName>
    </submittedName>
</protein>
<feature type="compositionally biased region" description="Basic residues" evidence="1">
    <location>
        <begin position="17"/>
        <end position="27"/>
    </location>
</feature>
<feature type="compositionally biased region" description="Basic residues" evidence="1">
    <location>
        <begin position="1"/>
        <end position="10"/>
    </location>
</feature>
<accession>A0ABC8JE92</accession>
<evidence type="ECO:0000313" key="2">
    <source>
        <dbReference type="EMBL" id="CAH8324334.1"/>
    </source>
</evidence>
<name>A0ABC8JE92_ERUVS</name>
<keyword evidence="3" id="KW-1185">Reference proteome</keyword>
<evidence type="ECO:0000313" key="3">
    <source>
        <dbReference type="Proteomes" id="UP001642260"/>
    </source>
</evidence>
<sequence length="133" mass="14409">MELRGTKKKKESPLMKKNTKPVKKKRDRPSPVEEDGGGNGESSTQPSKRPRRNPKNLHQNPVASPTPADPILAASPTPSASPTQSDNEVTRSAEARGTPSSEREENPEETGLNHGDALSSQEHNATEVKIRPT</sequence>
<evidence type="ECO:0000256" key="1">
    <source>
        <dbReference type="SAM" id="MobiDB-lite"/>
    </source>
</evidence>
<organism evidence="2 3">
    <name type="scientific">Eruca vesicaria subsp. sativa</name>
    <name type="common">Garden rocket</name>
    <name type="synonym">Eruca sativa</name>
    <dbReference type="NCBI Taxonomy" id="29727"/>
    <lineage>
        <taxon>Eukaryota</taxon>
        <taxon>Viridiplantae</taxon>
        <taxon>Streptophyta</taxon>
        <taxon>Embryophyta</taxon>
        <taxon>Tracheophyta</taxon>
        <taxon>Spermatophyta</taxon>
        <taxon>Magnoliopsida</taxon>
        <taxon>eudicotyledons</taxon>
        <taxon>Gunneridae</taxon>
        <taxon>Pentapetalae</taxon>
        <taxon>rosids</taxon>
        <taxon>malvids</taxon>
        <taxon>Brassicales</taxon>
        <taxon>Brassicaceae</taxon>
        <taxon>Brassiceae</taxon>
        <taxon>Eruca</taxon>
    </lineage>
</organism>